<dbReference type="PANTHER" id="PTHR46913">
    <property type="entry name" value="RING-H2 FINGER PROTEIN ATL16"/>
    <property type="match status" value="1"/>
</dbReference>
<evidence type="ECO:0000256" key="15">
    <source>
        <dbReference type="SAM" id="Phobius"/>
    </source>
</evidence>
<keyword evidence="8 14" id="KW-0863">Zinc-finger</keyword>
<dbReference type="EC" id="2.3.2.27" evidence="4"/>
<comment type="catalytic activity">
    <reaction evidence="1">
        <text>S-ubiquitinyl-[E2 ubiquitin-conjugating enzyme]-L-cysteine + [acceptor protein]-L-lysine = [E2 ubiquitin-conjugating enzyme]-L-cysteine + N(6)-ubiquitinyl-[acceptor protein]-L-lysine.</text>
        <dbReference type="EC" id="2.3.2.27"/>
    </reaction>
</comment>
<dbReference type="EMBL" id="JAYMYS010000006">
    <property type="protein sequence ID" value="KAK7389656.1"/>
    <property type="molecule type" value="Genomic_DNA"/>
</dbReference>
<dbReference type="Proteomes" id="UP001386955">
    <property type="component" value="Unassembled WGS sequence"/>
</dbReference>
<dbReference type="PANTHER" id="PTHR46913:SF1">
    <property type="entry name" value="RING-H2 FINGER PROTEIN ATL16"/>
    <property type="match status" value="1"/>
</dbReference>
<feature type="transmembrane region" description="Helical" evidence="15">
    <location>
        <begin position="6"/>
        <end position="29"/>
    </location>
</feature>
<sequence>MELYSWILIFGSLLISFTFFTVTMLGWCINTNDIPSSFPTTALKFSPCLSLESQSITFHYKTAEATNQTECVICLASFEEEESVRKLHTCNHIFHTSCIDQWLASHSGCPLCRTQVDNVNSPNNSLPLQQIIT</sequence>
<name>A0AAN9XEZ2_PSOTE</name>
<evidence type="ECO:0000256" key="8">
    <source>
        <dbReference type="ARBA" id="ARBA00022771"/>
    </source>
</evidence>
<evidence type="ECO:0000313" key="17">
    <source>
        <dbReference type="EMBL" id="KAK7389656.1"/>
    </source>
</evidence>
<protein>
    <recommendedName>
        <fullName evidence="4">RING-type E3 ubiquitin transferase</fullName>
        <ecNumber evidence="4">2.3.2.27</ecNumber>
    </recommendedName>
</protein>
<dbReference type="SMART" id="SM00184">
    <property type="entry name" value="RING"/>
    <property type="match status" value="1"/>
</dbReference>
<proteinExistence type="inferred from homology"/>
<comment type="caution">
    <text evidence="17">The sequence shown here is derived from an EMBL/GenBank/DDBJ whole genome shotgun (WGS) entry which is preliminary data.</text>
</comment>
<keyword evidence="11 15" id="KW-1133">Transmembrane helix</keyword>
<dbReference type="GO" id="GO:0061630">
    <property type="term" value="F:ubiquitin protein ligase activity"/>
    <property type="evidence" value="ECO:0007669"/>
    <property type="project" value="UniProtKB-EC"/>
</dbReference>
<dbReference type="AlphaFoldDB" id="A0AAN9XEZ2"/>
<dbReference type="Gene3D" id="3.30.40.10">
    <property type="entry name" value="Zinc/RING finger domain, C3HC4 (zinc finger)"/>
    <property type="match status" value="1"/>
</dbReference>
<comment type="pathway">
    <text evidence="3">Protein modification; protein ubiquitination.</text>
</comment>
<keyword evidence="18" id="KW-1185">Reference proteome</keyword>
<keyword evidence="9" id="KW-0833">Ubl conjugation pathway</keyword>
<keyword evidence="6 15" id="KW-0812">Transmembrane</keyword>
<evidence type="ECO:0000256" key="11">
    <source>
        <dbReference type="ARBA" id="ARBA00022989"/>
    </source>
</evidence>
<keyword evidence="7" id="KW-0479">Metal-binding</keyword>
<dbReference type="InterPro" id="IPR013083">
    <property type="entry name" value="Znf_RING/FYVE/PHD"/>
</dbReference>
<dbReference type="InterPro" id="IPR001841">
    <property type="entry name" value="Znf_RING"/>
</dbReference>
<evidence type="ECO:0000313" key="18">
    <source>
        <dbReference type="Proteomes" id="UP001386955"/>
    </source>
</evidence>
<comment type="subcellular location">
    <subcellularLocation>
        <location evidence="2">Membrane</location>
        <topology evidence="2">Single-pass membrane protein</topology>
    </subcellularLocation>
</comment>
<evidence type="ECO:0000256" key="4">
    <source>
        <dbReference type="ARBA" id="ARBA00012483"/>
    </source>
</evidence>
<dbReference type="GO" id="GO:0008270">
    <property type="term" value="F:zinc ion binding"/>
    <property type="evidence" value="ECO:0007669"/>
    <property type="project" value="UniProtKB-KW"/>
</dbReference>
<dbReference type="GO" id="GO:0016567">
    <property type="term" value="P:protein ubiquitination"/>
    <property type="evidence" value="ECO:0007669"/>
    <property type="project" value="InterPro"/>
</dbReference>
<evidence type="ECO:0000256" key="13">
    <source>
        <dbReference type="ARBA" id="ARBA00024209"/>
    </source>
</evidence>
<dbReference type="SUPFAM" id="SSF57850">
    <property type="entry name" value="RING/U-box"/>
    <property type="match status" value="1"/>
</dbReference>
<feature type="domain" description="RING-type" evidence="16">
    <location>
        <begin position="71"/>
        <end position="113"/>
    </location>
</feature>
<dbReference type="Pfam" id="PF13639">
    <property type="entry name" value="zf-RING_2"/>
    <property type="match status" value="1"/>
</dbReference>
<organism evidence="17 18">
    <name type="scientific">Psophocarpus tetragonolobus</name>
    <name type="common">Winged bean</name>
    <name type="synonym">Dolichos tetragonolobus</name>
    <dbReference type="NCBI Taxonomy" id="3891"/>
    <lineage>
        <taxon>Eukaryota</taxon>
        <taxon>Viridiplantae</taxon>
        <taxon>Streptophyta</taxon>
        <taxon>Embryophyta</taxon>
        <taxon>Tracheophyta</taxon>
        <taxon>Spermatophyta</taxon>
        <taxon>Magnoliopsida</taxon>
        <taxon>eudicotyledons</taxon>
        <taxon>Gunneridae</taxon>
        <taxon>Pentapetalae</taxon>
        <taxon>rosids</taxon>
        <taxon>fabids</taxon>
        <taxon>Fabales</taxon>
        <taxon>Fabaceae</taxon>
        <taxon>Papilionoideae</taxon>
        <taxon>50 kb inversion clade</taxon>
        <taxon>NPAAA clade</taxon>
        <taxon>indigoferoid/millettioid clade</taxon>
        <taxon>Phaseoleae</taxon>
        <taxon>Psophocarpus</taxon>
    </lineage>
</organism>
<reference evidence="17 18" key="1">
    <citation type="submission" date="2024-01" db="EMBL/GenBank/DDBJ databases">
        <title>The genomes of 5 underutilized Papilionoideae crops provide insights into root nodulation and disease resistanc.</title>
        <authorList>
            <person name="Jiang F."/>
        </authorList>
    </citation>
    <scope>NUCLEOTIDE SEQUENCE [LARGE SCALE GENOMIC DNA]</scope>
    <source>
        <strain evidence="17">DUOXIRENSHENG_FW03</strain>
        <tissue evidence="17">Leaves</tissue>
    </source>
</reference>
<evidence type="ECO:0000256" key="6">
    <source>
        <dbReference type="ARBA" id="ARBA00022692"/>
    </source>
</evidence>
<gene>
    <name evidence="17" type="ORF">VNO78_24880</name>
</gene>
<keyword evidence="10" id="KW-0862">Zinc</keyword>
<evidence type="ECO:0000256" key="9">
    <source>
        <dbReference type="ARBA" id="ARBA00022786"/>
    </source>
</evidence>
<evidence type="ECO:0000256" key="12">
    <source>
        <dbReference type="ARBA" id="ARBA00023136"/>
    </source>
</evidence>
<comment type="similarity">
    <text evidence="13">Belongs to the RING-type zinc finger family. ATL subfamily.</text>
</comment>
<evidence type="ECO:0000259" key="16">
    <source>
        <dbReference type="PROSITE" id="PS50089"/>
    </source>
</evidence>
<dbReference type="PROSITE" id="PS50089">
    <property type="entry name" value="ZF_RING_2"/>
    <property type="match status" value="1"/>
</dbReference>
<evidence type="ECO:0000256" key="14">
    <source>
        <dbReference type="PROSITE-ProRule" id="PRU00175"/>
    </source>
</evidence>
<dbReference type="GO" id="GO:0016020">
    <property type="term" value="C:membrane"/>
    <property type="evidence" value="ECO:0007669"/>
    <property type="project" value="UniProtKB-SubCell"/>
</dbReference>
<evidence type="ECO:0000256" key="5">
    <source>
        <dbReference type="ARBA" id="ARBA00022679"/>
    </source>
</evidence>
<accession>A0AAN9XEZ2</accession>
<dbReference type="InterPro" id="IPR044600">
    <property type="entry name" value="ATL1/ATL16-like"/>
</dbReference>
<keyword evidence="12 15" id="KW-0472">Membrane</keyword>
<evidence type="ECO:0000256" key="7">
    <source>
        <dbReference type="ARBA" id="ARBA00022723"/>
    </source>
</evidence>
<evidence type="ECO:0000256" key="1">
    <source>
        <dbReference type="ARBA" id="ARBA00000900"/>
    </source>
</evidence>
<evidence type="ECO:0000256" key="2">
    <source>
        <dbReference type="ARBA" id="ARBA00004167"/>
    </source>
</evidence>
<keyword evidence="5" id="KW-0808">Transferase</keyword>
<evidence type="ECO:0000256" key="10">
    <source>
        <dbReference type="ARBA" id="ARBA00022833"/>
    </source>
</evidence>
<evidence type="ECO:0000256" key="3">
    <source>
        <dbReference type="ARBA" id="ARBA00004906"/>
    </source>
</evidence>